<keyword evidence="3" id="KW-1185">Reference proteome</keyword>
<evidence type="ECO:0000256" key="1">
    <source>
        <dbReference type="SAM" id="MobiDB-lite"/>
    </source>
</evidence>
<feature type="compositionally biased region" description="Basic and acidic residues" evidence="1">
    <location>
        <begin position="14"/>
        <end position="27"/>
    </location>
</feature>
<gene>
    <name evidence="2" type="ORF">GMARGA_LOCUS3611</name>
</gene>
<sequence length="250" mass="28562">MNSEHVDNGVIIQERTEKNNSDTRDENNYTTDDDNTTNIERSTYNVRKRKRFLNNAIDYSSHESDNLEIDVVNDFSDTVYSSDSGIDRLGSDLDTQTLLQTPADDLYDSSEVITLLQTPADSSEIISISSDNEQESNYNHNNVVNVDNEELINLNNSIPNEISSATIDVTGKKLLKFAGVYVNNVKMNELRTKLTNTQRIREAKHLHPISIGKSKDCNEWLRSDAAMELWKNRPARMVHVRKRRRANGQR</sequence>
<feature type="region of interest" description="Disordered" evidence="1">
    <location>
        <begin position="1"/>
        <end position="38"/>
    </location>
</feature>
<dbReference type="Proteomes" id="UP000789901">
    <property type="component" value="Unassembled WGS sequence"/>
</dbReference>
<reference evidence="2 3" key="1">
    <citation type="submission" date="2021-06" db="EMBL/GenBank/DDBJ databases">
        <authorList>
            <person name="Kallberg Y."/>
            <person name="Tangrot J."/>
            <person name="Rosling A."/>
        </authorList>
    </citation>
    <scope>NUCLEOTIDE SEQUENCE [LARGE SCALE GENOMIC DNA]</scope>
    <source>
        <strain evidence="2 3">120-4 pot B 10/14</strain>
    </source>
</reference>
<accession>A0ABM8W5J7</accession>
<organism evidence="2 3">
    <name type="scientific">Gigaspora margarita</name>
    <dbReference type="NCBI Taxonomy" id="4874"/>
    <lineage>
        <taxon>Eukaryota</taxon>
        <taxon>Fungi</taxon>
        <taxon>Fungi incertae sedis</taxon>
        <taxon>Mucoromycota</taxon>
        <taxon>Glomeromycotina</taxon>
        <taxon>Glomeromycetes</taxon>
        <taxon>Diversisporales</taxon>
        <taxon>Gigasporaceae</taxon>
        <taxon>Gigaspora</taxon>
    </lineage>
</organism>
<name>A0ABM8W5J7_GIGMA</name>
<evidence type="ECO:0000313" key="3">
    <source>
        <dbReference type="Proteomes" id="UP000789901"/>
    </source>
</evidence>
<proteinExistence type="predicted"/>
<comment type="caution">
    <text evidence="2">The sequence shown here is derived from an EMBL/GenBank/DDBJ whole genome shotgun (WGS) entry which is preliminary data.</text>
</comment>
<evidence type="ECO:0000313" key="2">
    <source>
        <dbReference type="EMBL" id="CAG8530798.1"/>
    </source>
</evidence>
<protein>
    <submittedName>
        <fullName evidence="2">19307_t:CDS:1</fullName>
    </submittedName>
</protein>
<dbReference type="EMBL" id="CAJVQB010001319">
    <property type="protein sequence ID" value="CAG8530798.1"/>
    <property type="molecule type" value="Genomic_DNA"/>
</dbReference>